<keyword evidence="3" id="KW-1185">Reference proteome</keyword>
<dbReference type="RefSeq" id="WP_170109511.1">
    <property type="nucleotide sequence ID" value="NZ_QBKR01000005.1"/>
</dbReference>
<feature type="transmembrane region" description="Helical" evidence="1">
    <location>
        <begin position="12"/>
        <end position="33"/>
    </location>
</feature>
<dbReference type="Pfam" id="PF09527">
    <property type="entry name" value="ATPase_gene1"/>
    <property type="match status" value="1"/>
</dbReference>
<proteinExistence type="predicted"/>
<keyword evidence="1" id="KW-0812">Transmembrane</keyword>
<keyword evidence="1" id="KW-0472">Membrane</keyword>
<accession>A0A2T6C2G7</accession>
<reference evidence="2 3" key="1">
    <citation type="submission" date="2018-04" db="EMBL/GenBank/DDBJ databases">
        <title>Genomic Encyclopedia of Archaeal and Bacterial Type Strains, Phase II (KMG-II): from individual species to whole genera.</title>
        <authorList>
            <person name="Goeker M."/>
        </authorList>
    </citation>
    <scope>NUCLEOTIDE SEQUENCE [LARGE SCALE GENOMIC DNA]</scope>
    <source>
        <strain evidence="2 3">DSM 45787</strain>
    </source>
</reference>
<evidence type="ECO:0000256" key="1">
    <source>
        <dbReference type="SAM" id="Phobius"/>
    </source>
</evidence>
<organism evidence="2 3">
    <name type="scientific">Melghirimyces profundicolus</name>
    <dbReference type="NCBI Taxonomy" id="1242148"/>
    <lineage>
        <taxon>Bacteria</taxon>
        <taxon>Bacillati</taxon>
        <taxon>Bacillota</taxon>
        <taxon>Bacilli</taxon>
        <taxon>Bacillales</taxon>
        <taxon>Thermoactinomycetaceae</taxon>
        <taxon>Melghirimyces</taxon>
    </lineage>
</organism>
<dbReference type="EMBL" id="QBKR01000005">
    <property type="protein sequence ID" value="PTX62509.1"/>
    <property type="molecule type" value="Genomic_DNA"/>
</dbReference>
<keyword evidence="1" id="KW-1133">Transmembrane helix</keyword>
<dbReference type="AlphaFoldDB" id="A0A2T6C2G7"/>
<name>A0A2T6C2G7_9BACL</name>
<comment type="caution">
    <text evidence="2">The sequence shown here is derived from an EMBL/GenBank/DDBJ whole genome shotgun (WGS) entry which is preliminary data.</text>
</comment>
<evidence type="ECO:0000313" key="2">
    <source>
        <dbReference type="EMBL" id="PTX62509.1"/>
    </source>
</evidence>
<protein>
    <submittedName>
        <fullName evidence="2">Putative F0F1-ATPase subunit (Ca2+/Mg2+ transporter)</fullName>
    </submittedName>
</protein>
<evidence type="ECO:0000313" key="3">
    <source>
        <dbReference type="Proteomes" id="UP000244240"/>
    </source>
</evidence>
<dbReference type="Proteomes" id="UP000244240">
    <property type="component" value="Unassembled WGS sequence"/>
</dbReference>
<gene>
    <name evidence="2" type="ORF">C8P63_105104</name>
</gene>
<feature type="transmembrane region" description="Helical" evidence="1">
    <location>
        <begin position="45"/>
        <end position="66"/>
    </location>
</feature>
<dbReference type="InterPro" id="IPR032820">
    <property type="entry name" value="ATPase_put"/>
</dbReference>
<sequence>MKKNSGNPLRTMGLVGTLGLEVVVFTLIGVWVGRKLDAVWGTQPVMMAVCVLTGLVLGFVSAALTLRSFMD</sequence>